<dbReference type="PANTHER" id="PTHR31581">
    <property type="entry name" value="KICSTOR COMPLEX PROTEIN C12ORF66"/>
    <property type="match status" value="1"/>
</dbReference>
<dbReference type="OrthoDB" id="18134at2759"/>
<evidence type="ECO:0000313" key="3">
    <source>
        <dbReference type="Proteomes" id="UP000789508"/>
    </source>
</evidence>
<dbReference type="PANTHER" id="PTHR31581:SF1">
    <property type="entry name" value="KICSTOR SUBUNIT 2"/>
    <property type="match status" value="1"/>
</dbReference>
<organism evidence="2 3">
    <name type="scientific">Ambispora leptoticha</name>
    <dbReference type="NCBI Taxonomy" id="144679"/>
    <lineage>
        <taxon>Eukaryota</taxon>
        <taxon>Fungi</taxon>
        <taxon>Fungi incertae sedis</taxon>
        <taxon>Mucoromycota</taxon>
        <taxon>Glomeromycotina</taxon>
        <taxon>Glomeromycetes</taxon>
        <taxon>Archaeosporales</taxon>
        <taxon>Ambisporaceae</taxon>
        <taxon>Ambispora</taxon>
    </lineage>
</organism>
<name>A0A9N8YKM4_9GLOM</name>
<gene>
    <name evidence="2" type="ORF">ALEPTO_LOCUS147</name>
</gene>
<sequence>MQQSCKECFQALGCFDYNAANKLVNKPFKLCPGAGCVFATLTKCELTYTSLEFLKSKLFRKDDFLVTQYIEAVKEIQNAVKTLRASPNGTDPLDVEYFIDLSDGLQEFMAIRLAQIRIIIQNAFMDQKNDTIVKEIESLKEKVNTYQLKKKMGPLGIGVEHELVMFHNLLMAHNAIVSYNFKDATIFMYTAKMELNAWRELCSNQNYSEKSTNKPEETSRGLSWHSFFSTNPEKQSKGGKRDDSPNYMQWLRKFHSSLTAKMTLYFMNVLLDRETNTGGDLKSLWKKVDSDDYHGLWVLFVFLYLDESVALIYEVTDDVKFHSEGYVCAGVPYEKPTGKKSFPFIYSNPKERPKEHWPNIISIMQSHDPVKSTPFHRSTPIHFYDKGFGSTYYMIRVDAHVGLVIIYMEKHATPDTAAFEFIMMLANKLSGVDIVLSLQKFND</sequence>
<dbReference type="SUPFAM" id="SSF158548">
    <property type="entry name" value="FLJ32549 domain-like"/>
    <property type="match status" value="1"/>
</dbReference>
<dbReference type="Proteomes" id="UP000789508">
    <property type="component" value="Unassembled WGS sequence"/>
</dbReference>
<dbReference type="GO" id="GO:0042149">
    <property type="term" value="P:cellular response to glucose starvation"/>
    <property type="evidence" value="ECO:0007669"/>
    <property type="project" value="TreeGrafter"/>
</dbReference>
<reference evidence="2" key="1">
    <citation type="submission" date="2021-06" db="EMBL/GenBank/DDBJ databases">
        <authorList>
            <person name="Kallberg Y."/>
            <person name="Tangrot J."/>
            <person name="Rosling A."/>
        </authorList>
    </citation>
    <scope>NUCLEOTIDE SEQUENCE</scope>
    <source>
        <strain evidence="2">FL130A</strain>
    </source>
</reference>
<keyword evidence="3" id="KW-1185">Reference proteome</keyword>
<dbReference type="SUPFAM" id="SSF160651">
    <property type="entry name" value="FLJ32549 C-terminal domain-like"/>
    <property type="match status" value="1"/>
</dbReference>
<dbReference type="AlphaFoldDB" id="A0A9N8YKM4"/>
<evidence type="ECO:0000256" key="1">
    <source>
        <dbReference type="SAM" id="MobiDB-lite"/>
    </source>
</evidence>
<accession>A0A9N8YKM4</accession>
<dbReference type="GO" id="GO:0034198">
    <property type="term" value="P:cellular response to amino acid starvation"/>
    <property type="evidence" value="ECO:0007669"/>
    <property type="project" value="TreeGrafter"/>
</dbReference>
<protein>
    <submittedName>
        <fullName evidence="2">5780_t:CDS:1</fullName>
    </submittedName>
</protein>
<proteinExistence type="predicted"/>
<dbReference type="Gene3D" id="1.10.3450.30">
    <property type="match status" value="1"/>
</dbReference>
<dbReference type="InterPro" id="IPR018544">
    <property type="entry name" value="KICS_2"/>
</dbReference>
<evidence type="ECO:0000313" key="2">
    <source>
        <dbReference type="EMBL" id="CAG8439076.1"/>
    </source>
</evidence>
<comment type="caution">
    <text evidence="2">The sequence shown here is derived from an EMBL/GenBank/DDBJ whole genome shotgun (WGS) entry which is preliminary data.</text>
</comment>
<dbReference type="Gene3D" id="3.30.450.240">
    <property type="match status" value="1"/>
</dbReference>
<dbReference type="GO" id="GO:0061462">
    <property type="term" value="P:protein localization to lysosome"/>
    <property type="evidence" value="ECO:0007669"/>
    <property type="project" value="TreeGrafter"/>
</dbReference>
<dbReference type="Pfam" id="PF09404">
    <property type="entry name" value="C12orf66_like"/>
    <property type="match status" value="1"/>
</dbReference>
<feature type="region of interest" description="Disordered" evidence="1">
    <location>
        <begin position="207"/>
        <end position="244"/>
    </location>
</feature>
<feature type="compositionally biased region" description="Basic and acidic residues" evidence="1">
    <location>
        <begin position="234"/>
        <end position="244"/>
    </location>
</feature>
<dbReference type="GO" id="GO:1904262">
    <property type="term" value="P:negative regulation of TORC1 signaling"/>
    <property type="evidence" value="ECO:0007669"/>
    <property type="project" value="TreeGrafter"/>
</dbReference>
<dbReference type="InterPro" id="IPR038060">
    <property type="entry name" value="C12orf66-like_central_sf"/>
</dbReference>
<dbReference type="EMBL" id="CAJVPS010000006">
    <property type="protein sequence ID" value="CAG8439076.1"/>
    <property type="molecule type" value="Genomic_DNA"/>
</dbReference>